<name>I5ARS6_EUBC6</name>
<protein>
    <submittedName>
        <fullName evidence="1">Uncharacterized protein</fullName>
    </submittedName>
</protein>
<proteinExistence type="predicted"/>
<reference evidence="1 2" key="1">
    <citation type="submission" date="2010-08" db="EMBL/GenBank/DDBJ databases">
        <authorList>
            <consortium name="US DOE Joint Genome Institute (JGI-PGF)"/>
            <person name="Lucas S."/>
            <person name="Copeland A."/>
            <person name="Lapidus A."/>
            <person name="Cheng J.-F."/>
            <person name="Bruce D."/>
            <person name="Goodwin L."/>
            <person name="Pitluck S."/>
            <person name="Land M.L."/>
            <person name="Hauser L."/>
            <person name="Chang Y.-J."/>
            <person name="Anderson I.J."/>
            <person name="Johnson E."/>
            <person name="Mulhopadhyay B."/>
            <person name="Kyrpides N."/>
            <person name="Woyke T.J."/>
        </authorList>
    </citation>
    <scope>NUCLEOTIDE SEQUENCE [LARGE SCALE GENOMIC DNA]</scope>
    <source>
        <strain evidence="1 2">6</strain>
    </source>
</reference>
<evidence type="ECO:0000313" key="2">
    <source>
        <dbReference type="Proteomes" id="UP000005753"/>
    </source>
</evidence>
<dbReference type="AlphaFoldDB" id="I5ARS6"/>
<keyword evidence="2" id="KW-1185">Reference proteome</keyword>
<dbReference type="HOGENOM" id="CLU_2553173_0_0_9"/>
<accession>I5ARS6</accession>
<dbReference type="Proteomes" id="UP000005753">
    <property type="component" value="Chromosome"/>
</dbReference>
<gene>
    <name evidence="1" type="ORF">EubceDRAFT1_0660</name>
</gene>
<organism evidence="1 2">
    <name type="scientific">Eubacterium cellulosolvens (strain ATCC 43171 / JCM 9499 / 6)</name>
    <name type="common">Cillobacterium cellulosolvens</name>
    <dbReference type="NCBI Taxonomy" id="633697"/>
    <lineage>
        <taxon>Bacteria</taxon>
        <taxon>Bacillati</taxon>
        <taxon>Bacillota</taxon>
        <taxon>Clostridia</taxon>
        <taxon>Eubacteriales</taxon>
        <taxon>Eubacteriaceae</taxon>
        <taxon>Eubacterium</taxon>
    </lineage>
</organism>
<dbReference type="STRING" id="633697.EubceDRAFT1_0660"/>
<sequence length="82" mass="9512">MLRRGRGGDALTRNQNKPISDSLASIRKLGWDLAVRRMRRLWISCEITMRTNAKERNKTAKIYEKIFIKLLISLCSGTITYL</sequence>
<reference evidence="1 2" key="2">
    <citation type="submission" date="2012-02" db="EMBL/GenBank/DDBJ databases">
        <title>Improved High-Quality Draft sequence of Eubacterium cellulosolvens 6.</title>
        <authorList>
            <consortium name="US DOE Joint Genome Institute"/>
            <person name="Lucas S."/>
            <person name="Han J."/>
            <person name="Lapidus A."/>
            <person name="Cheng J.-F."/>
            <person name="Goodwin L."/>
            <person name="Pitluck S."/>
            <person name="Peters L."/>
            <person name="Mikhailova N."/>
            <person name="Gu W."/>
            <person name="Detter J.C."/>
            <person name="Han C."/>
            <person name="Tapia R."/>
            <person name="Land M."/>
            <person name="Hauser L."/>
            <person name="Kyrpides N."/>
            <person name="Ivanova N."/>
            <person name="Pagani I."/>
            <person name="Johnson E."/>
            <person name="Mukhopadhyay B."/>
            <person name="Anderson I."/>
            <person name="Woyke T."/>
        </authorList>
    </citation>
    <scope>NUCLEOTIDE SEQUENCE [LARGE SCALE GENOMIC DNA]</scope>
    <source>
        <strain evidence="1 2">6</strain>
    </source>
</reference>
<evidence type="ECO:0000313" key="1">
    <source>
        <dbReference type="EMBL" id="EIM56499.1"/>
    </source>
</evidence>
<dbReference type="EMBL" id="CM001487">
    <property type="protein sequence ID" value="EIM56499.1"/>
    <property type="molecule type" value="Genomic_DNA"/>
</dbReference>